<comment type="caution">
    <text evidence="1">The sequence shown here is derived from an EMBL/GenBank/DDBJ whole genome shotgun (WGS) entry which is preliminary data.</text>
</comment>
<accession>A0A4Z2HP12</accession>
<keyword evidence="2" id="KW-1185">Reference proteome</keyword>
<dbReference type="AlphaFoldDB" id="A0A4Z2HP12"/>
<proteinExistence type="predicted"/>
<sequence>MWKIYPVPPPGERKPLAIYLHNGCILLCGNVLSWATPPGRITGETLHDWADAFSGEKERFR</sequence>
<gene>
    <name evidence="1" type="ORF">EYF80_023093</name>
</gene>
<organism evidence="1 2">
    <name type="scientific">Liparis tanakae</name>
    <name type="common">Tanaka's snailfish</name>
    <dbReference type="NCBI Taxonomy" id="230148"/>
    <lineage>
        <taxon>Eukaryota</taxon>
        <taxon>Metazoa</taxon>
        <taxon>Chordata</taxon>
        <taxon>Craniata</taxon>
        <taxon>Vertebrata</taxon>
        <taxon>Euteleostomi</taxon>
        <taxon>Actinopterygii</taxon>
        <taxon>Neopterygii</taxon>
        <taxon>Teleostei</taxon>
        <taxon>Neoteleostei</taxon>
        <taxon>Acanthomorphata</taxon>
        <taxon>Eupercaria</taxon>
        <taxon>Perciformes</taxon>
        <taxon>Cottioidei</taxon>
        <taxon>Cottales</taxon>
        <taxon>Liparidae</taxon>
        <taxon>Liparis</taxon>
    </lineage>
</organism>
<reference evidence="1 2" key="1">
    <citation type="submission" date="2019-03" db="EMBL/GenBank/DDBJ databases">
        <title>First draft genome of Liparis tanakae, snailfish: a comprehensive survey of snailfish specific genes.</title>
        <authorList>
            <person name="Kim W."/>
            <person name="Song I."/>
            <person name="Jeong J.-H."/>
            <person name="Kim D."/>
            <person name="Kim S."/>
            <person name="Ryu S."/>
            <person name="Song J.Y."/>
            <person name="Lee S.K."/>
        </authorList>
    </citation>
    <scope>NUCLEOTIDE SEQUENCE [LARGE SCALE GENOMIC DNA]</scope>
    <source>
        <tissue evidence="1">Muscle</tissue>
    </source>
</reference>
<dbReference type="EMBL" id="SRLO01000215">
    <property type="protein sequence ID" value="TNN66704.1"/>
    <property type="molecule type" value="Genomic_DNA"/>
</dbReference>
<dbReference type="Proteomes" id="UP000314294">
    <property type="component" value="Unassembled WGS sequence"/>
</dbReference>
<name>A0A4Z2HP12_9TELE</name>
<evidence type="ECO:0000313" key="2">
    <source>
        <dbReference type="Proteomes" id="UP000314294"/>
    </source>
</evidence>
<protein>
    <submittedName>
        <fullName evidence="1">Uncharacterized protein</fullName>
    </submittedName>
</protein>
<evidence type="ECO:0000313" key="1">
    <source>
        <dbReference type="EMBL" id="TNN66704.1"/>
    </source>
</evidence>